<dbReference type="CDD" id="cd00830">
    <property type="entry name" value="KAS_III"/>
    <property type="match status" value="1"/>
</dbReference>
<dbReference type="PANTHER" id="PTHR34069:SF2">
    <property type="entry name" value="BETA-KETOACYL-[ACYL-CARRIER-PROTEIN] SYNTHASE III"/>
    <property type="match status" value="1"/>
</dbReference>
<dbReference type="InterPro" id="IPR013747">
    <property type="entry name" value="ACP_syn_III_C"/>
</dbReference>
<dbReference type="InterPro" id="IPR016039">
    <property type="entry name" value="Thiolase-like"/>
</dbReference>
<reference evidence="17 18" key="2">
    <citation type="submission" date="2014-07" db="EMBL/GenBank/DDBJ databases">
        <title>Porphyromonadaceae bacterium OUH 334697 = ATCC BAA-2682 = DSM 28341 draft genome.</title>
        <authorList>
            <person name="Sydenham T.V."/>
            <person name="Hasman H."/>
            <person name="Justesen U.S."/>
        </authorList>
    </citation>
    <scope>NUCLEOTIDE SEQUENCE [LARGE SCALE GENOMIC DNA]</scope>
    <source>
        <strain evidence="17 18">OUH 334697</strain>
    </source>
</reference>
<sequence>MERPKAVITGVGAYCPDYILTNEELSRMVDTTDEWIMTRIGIKERRILRDKDKGSAYLGAKAVEDLFRKTGLTPEEVDLLICCTVTADMHFPANGNVISDMVGIKKAFSFDLNAGCSGFLYGLTTATQFVESGRYKKVVLVGAEKMSAIADYTDRATCPIFGDGAAAVLLEPTFENIGVMDHILRSDGMGRVHLHMKAGGSLKPPAMETVMAREHYIYQEGQPVFKHAVSNMADVSVEIMKKNNLTSDDVAWLVPHQANLRIIAATGDRMGLDRSKVMVNIHKYGNTTSATIPLCLYEWEDQLKKGDNLILAAFGAGFTWGAIYLKWGYDGKNAIGSRG</sequence>
<keyword evidence="19" id="KW-1185">Reference proteome</keyword>
<feature type="active site" evidence="13">
    <location>
        <position position="116"/>
    </location>
</feature>
<keyword evidence="6 13" id="KW-0808">Transferase</keyword>
<evidence type="ECO:0000256" key="9">
    <source>
        <dbReference type="ARBA" id="ARBA00023160"/>
    </source>
</evidence>
<dbReference type="GO" id="GO:0006633">
    <property type="term" value="P:fatty acid biosynthetic process"/>
    <property type="evidence" value="ECO:0007669"/>
    <property type="project" value="UniProtKB-UniRule"/>
</dbReference>
<evidence type="ECO:0000313" key="19">
    <source>
        <dbReference type="Proteomes" id="UP000031980"/>
    </source>
</evidence>
<dbReference type="SUPFAM" id="SSF53901">
    <property type="entry name" value="Thiolase-like"/>
    <property type="match status" value="1"/>
</dbReference>
<dbReference type="GO" id="GO:0004315">
    <property type="term" value="F:3-oxoacyl-[acyl-carrier-protein] synthase activity"/>
    <property type="evidence" value="ECO:0007669"/>
    <property type="project" value="InterPro"/>
</dbReference>
<feature type="active site" evidence="13">
    <location>
        <position position="256"/>
    </location>
</feature>
<evidence type="ECO:0000313" key="18">
    <source>
        <dbReference type="Proteomes" id="UP000031937"/>
    </source>
</evidence>
<gene>
    <name evidence="13" type="primary">fabH</name>
    <name evidence="16" type="ORF">BA92_09300</name>
    <name evidence="17" type="ORF">IE90_08020</name>
</gene>
<evidence type="ECO:0000256" key="4">
    <source>
        <dbReference type="ARBA" id="ARBA00022490"/>
    </source>
</evidence>
<dbReference type="FunFam" id="3.40.47.10:FF:000004">
    <property type="entry name" value="3-oxoacyl-[acyl-carrier-protein] synthase 3"/>
    <property type="match status" value="1"/>
</dbReference>
<reference evidence="16 19" key="1">
    <citation type="submission" date="2014-07" db="EMBL/GenBank/DDBJ databases">
        <title>Porphyromonadaceae bacterium OUH 308042 = ATCC BAA-2681 = DSM 28342 draft genome.</title>
        <authorList>
            <person name="Sydenham T.V."/>
            <person name="Hasman H."/>
            <person name="Justensen U.S."/>
        </authorList>
    </citation>
    <scope>NUCLEOTIDE SEQUENCE [LARGE SCALE GENOMIC DNA]</scope>
    <source>
        <strain evidence="16 19">OUH 308042</strain>
    </source>
</reference>
<evidence type="ECO:0000256" key="11">
    <source>
        <dbReference type="ARBA" id="ARBA00023315"/>
    </source>
</evidence>
<accession>A0A0C3MDB7</accession>
<dbReference type="GO" id="GO:0005737">
    <property type="term" value="C:cytoplasm"/>
    <property type="evidence" value="ECO:0007669"/>
    <property type="project" value="UniProtKB-SubCell"/>
</dbReference>
<keyword evidence="5 13" id="KW-0444">Lipid biosynthesis</keyword>
<evidence type="ECO:0000259" key="14">
    <source>
        <dbReference type="Pfam" id="PF08541"/>
    </source>
</evidence>
<dbReference type="HAMAP" id="MF_01815">
    <property type="entry name" value="FabH"/>
    <property type="match status" value="1"/>
</dbReference>
<dbReference type="EMBL" id="JPIT01000018">
    <property type="protein sequence ID" value="KIO45355.1"/>
    <property type="molecule type" value="Genomic_DNA"/>
</dbReference>
<dbReference type="RefSeq" id="WP_041503300.1">
    <property type="nucleotide sequence ID" value="NZ_JPIT01000018.1"/>
</dbReference>
<keyword evidence="11 13" id="KW-0012">Acyltransferase</keyword>
<dbReference type="UniPathway" id="UPA00094"/>
<keyword evidence="8 13" id="KW-0443">Lipid metabolism</keyword>
<dbReference type="Proteomes" id="UP000031980">
    <property type="component" value="Unassembled WGS sequence"/>
</dbReference>
<comment type="pathway">
    <text evidence="1 13">Lipid metabolism; fatty acid biosynthesis.</text>
</comment>
<evidence type="ECO:0000256" key="8">
    <source>
        <dbReference type="ARBA" id="ARBA00023098"/>
    </source>
</evidence>
<comment type="domain">
    <text evidence="13">The last Arg residue of the ACP-binding site is essential for the weak association between ACP/AcpP and FabH.</text>
</comment>
<evidence type="ECO:0000259" key="15">
    <source>
        <dbReference type="Pfam" id="PF08545"/>
    </source>
</evidence>
<comment type="caution">
    <text evidence="16">The sequence shown here is derived from an EMBL/GenBank/DDBJ whole genome shotgun (WGS) entry which is preliminary data.</text>
</comment>
<dbReference type="Gene3D" id="3.40.47.10">
    <property type="match status" value="1"/>
</dbReference>
<dbReference type="EMBL" id="JPIU01000039">
    <property type="protein sequence ID" value="KIO44388.1"/>
    <property type="molecule type" value="Genomic_DNA"/>
</dbReference>
<feature type="active site" evidence="13">
    <location>
        <position position="286"/>
    </location>
</feature>
<feature type="domain" description="Beta-ketoacyl-[acyl-carrier-protein] synthase III C-terminal" evidence="14">
    <location>
        <begin position="240"/>
        <end position="327"/>
    </location>
</feature>
<keyword evidence="4 13" id="KW-0963">Cytoplasm</keyword>
<dbReference type="Pfam" id="PF08545">
    <property type="entry name" value="ACP_syn_III"/>
    <property type="match status" value="1"/>
</dbReference>
<dbReference type="NCBIfam" id="NF006829">
    <property type="entry name" value="PRK09352.1"/>
    <property type="match status" value="1"/>
</dbReference>
<evidence type="ECO:0000256" key="6">
    <source>
        <dbReference type="ARBA" id="ARBA00022679"/>
    </source>
</evidence>
<dbReference type="Pfam" id="PF08541">
    <property type="entry name" value="ACP_syn_III_C"/>
    <property type="match status" value="1"/>
</dbReference>
<evidence type="ECO:0000256" key="13">
    <source>
        <dbReference type="HAMAP-Rule" id="MF_01815"/>
    </source>
</evidence>
<feature type="domain" description="Beta-ketoacyl-[acyl-carrier-protein] synthase III N-terminal" evidence="15">
    <location>
        <begin position="110"/>
        <end position="188"/>
    </location>
</feature>
<evidence type="ECO:0000256" key="3">
    <source>
        <dbReference type="ARBA" id="ARBA00012333"/>
    </source>
</evidence>
<evidence type="ECO:0000256" key="5">
    <source>
        <dbReference type="ARBA" id="ARBA00022516"/>
    </source>
</evidence>
<evidence type="ECO:0000256" key="2">
    <source>
        <dbReference type="ARBA" id="ARBA00008642"/>
    </source>
</evidence>
<comment type="subcellular location">
    <subcellularLocation>
        <location evidence="13">Cytoplasm</location>
    </subcellularLocation>
</comment>
<evidence type="ECO:0000313" key="16">
    <source>
        <dbReference type="EMBL" id="KIO44388.1"/>
    </source>
</evidence>
<comment type="function">
    <text evidence="13">Catalyzes the condensation reaction of fatty acid synthesis by the addition to an acyl acceptor of two carbons from malonyl-ACP. Catalyzes the first condensation reaction which initiates fatty acid synthesis and may therefore play a role in governing the total rate of fatty acid production. Possesses both acetoacetyl-ACP synthase and acetyl transacylase activities. Its substrate specificity determines the biosynthesis of branched-chain and/or straight-chain of fatty acids.</text>
</comment>
<evidence type="ECO:0000256" key="12">
    <source>
        <dbReference type="ARBA" id="ARBA00051096"/>
    </source>
</evidence>
<protein>
    <recommendedName>
        <fullName evidence="3 13">Beta-ketoacyl-[acyl-carrier-protein] synthase III</fullName>
        <shortName evidence="13">Beta-ketoacyl-ACP synthase III</shortName>
        <shortName evidence="13">KAS III</shortName>
        <ecNumber evidence="3 13">2.3.1.180</ecNumber>
    </recommendedName>
    <alternativeName>
        <fullName evidence="13">3-oxoacyl-[acyl-carrier-protein] synthase 3</fullName>
    </alternativeName>
    <alternativeName>
        <fullName evidence="13">3-oxoacyl-[acyl-carrier-protein] synthase III</fullName>
    </alternativeName>
</protein>
<name>A0A0C3MDB7_9PORP</name>
<dbReference type="GO" id="GO:0044550">
    <property type="term" value="P:secondary metabolite biosynthetic process"/>
    <property type="evidence" value="ECO:0007669"/>
    <property type="project" value="TreeGrafter"/>
</dbReference>
<dbReference type="PANTHER" id="PTHR34069">
    <property type="entry name" value="3-OXOACYL-[ACYL-CARRIER-PROTEIN] SYNTHASE 3"/>
    <property type="match status" value="1"/>
</dbReference>
<feature type="region of interest" description="ACP-binding" evidence="13">
    <location>
        <begin position="257"/>
        <end position="261"/>
    </location>
</feature>
<keyword evidence="10 13" id="KW-0511">Multifunctional enzyme</keyword>
<dbReference type="AlphaFoldDB" id="A0A0C3MDB7"/>
<evidence type="ECO:0000256" key="7">
    <source>
        <dbReference type="ARBA" id="ARBA00022832"/>
    </source>
</evidence>
<dbReference type="InterPro" id="IPR013751">
    <property type="entry name" value="ACP_syn_III_N"/>
</dbReference>
<evidence type="ECO:0000256" key="10">
    <source>
        <dbReference type="ARBA" id="ARBA00023268"/>
    </source>
</evidence>
<comment type="subunit">
    <text evidence="13">Homodimer.</text>
</comment>
<evidence type="ECO:0000313" key="17">
    <source>
        <dbReference type="EMBL" id="KIO45355.1"/>
    </source>
</evidence>
<dbReference type="Proteomes" id="UP000031937">
    <property type="component" value="Unassembled WGS sequence"/>
</dbReference>
<proteinExistence type="inferred from homology"/>
<dbReference type="NCBIfam" id="TIGR00747">
    <property type="entry name" value="fabH"/>
    <property type="match status" value="1"/>
</dbReference>
<dbReference type="InterPro" id="IPR004655">
    <property type="entry name" value="FabH"/>
</dbReference>
<evidence type="ECO:0000256" key="1">
    <source>
        <dbReference type="ARBA" id="ARBA00005194"/>
    </source>
</evidence>
<dbReference type="GO" id="GO:0033818">
    <property type="term" value="F:beta-ketoacyl-acyl-carrier-protein synthase III activity"/>
    <property type="evidence" value="ECO:0007669"/>
    <property type="project" value="UniProtKB-UniRule"/>
</dbReference>
<comment type="similarity">
    <text evidence="2 13">Belongs to the thiolase-like superfamily. FabH family.</text>
</comment>
<dbReference type="EC" id="2.3.1.180" evidence="3 13"/>
<organism evidence="16 19">
    <name type="scientific">Sanguibacteroides justesenii</name>
    <dbReference type="NCBI Taxonomy" id="1547597"/>
    <lineage>
        <taxon>Bacteria</taxon>
        <taxon>Pseudomonadati</taxon>
        <taxon>Bacteroidota</taxon>
        <taxon>Bacteroidia</taxon>
        <taxon>Bacteroidales</taxon>
        <taxon>Porphyromonadaceae</taxon>
        <taxon>Sanguibacteroides</taxon>
    </lineage>
</organism>
<keyword evidence="9 13" id="KW-0275">Fatty acid biosynthesis</keyword>
<keyword evidence="7 13" id="KW-0276">Fatty acid metabolism</keyword>
<comment type="catalytic activity">
    <reaction evidence="12">
        <text>malonyl-[ACP] + acetyl-CoA + H(+) = 3-oxobutanoyl-[ACP] + CO2 + CoA</text>
        <dbReference type="Rhea" id="RHEA:12080"/>
        <dbReference type="Rhea" id="RHEA-COMP:9623"/>
        <dbReference type="Rhea" id="RHEA-COMP:9625"/>
        <dbReference type="ChEBI" id="CHEBI:15378"/>
        <dbReference type="ChEBI" id="CHEBI:16526"/>
        <dbReference type="ChEBI" id="CHEBI:57287"/>
        <dbReference type="ChEBI" id="CHEBI:57288"/>
        <dbReference type="ChEBI" id="CHEBI:78449"/>
        <dbReference type="ChEBI" id="CHEBI:78450"/>
        <dbReference type="EC" id="2.3.1.180"/>
    </reaction>
    <physiologicalReaction direction="left-to-right" evidence="12">
        <dbReference type="Rhea" id="RHEA:12081"/>
    </physiologicalReaction>
</comment>